<dbReference type="HOGENOM" id="CLU_328952_0_0_5"/>
<dbReference type="Proteomes" id="UP000030021">
    <property type="component" value="Unassembled WGS sequence"/>
</dbReference>
<dbReference type="EMBL" id="AONH01000016">
    <property type="protein sequence ID" value="KGM86768.1"/>
    <property type="molecule type" value="Genomic_DNA"/>
</dbReference>
<sequence>MTLVARAEILMDADQAKAELQATGTAAKGAAQDIRGVGTQGAAAARGVGQLGTAARTSATGLTAASSAAEVNAAATQKVASANRLAAGSMGNLVAQGNDVVQMLIAGQNPLTLAVQQGTQITQVIGPLGAAGAFRALGGAVLSMLSPINLITIGALAATAAVVNWFTSASEEGESFADTVEALETRIDSLKDKIAEASATRLELAERFGEGFVERAQDILDRIVEAEKRMAQREATASINSFIAESGVDVGAALAARNQNPAAATGFELATDGLQFDVARQFELTEGLLGRLRAGNRQLVQEFINDLATLSEAASGTLEEQLAALTAVIESYDALAVASGNRNAQEDAQLLLLRQQQIELARVIELQKQDPAQNRQNEEMLAFLELVTKATGEQLKAEAAAQAMLSTMLEQNAIAEAIAQHGEDSAAVTRLRAQFALNAALAEADASDASVETKDALREAAQAAFEIATSDISGGIRAAADEASRLAAEVRGAVDAVADLQSQGEVGLENARIRAEFRDDPIGRAGALAGARFDRETAVIRGEASGDLATVDALNARREAVVDLARETARLNELARPARNGSRGGSRASSANEIEKERENIDRLIASKQREIDALRETDPVQREMIRLRDRLKFATEGQREAIEAKIEAEIEETAAMERKEEFRDAVGDVLLEAESLRDVWSGIGDMIIRAAKEALILGSGPLGGLFGGSGILGGLVSGIGGGLGDLFGLFSGGSLLSFADGGLPGFASGGDPRVTRPGLLLGTGTGRGDKIPAFVSAGEFIMTAEATARNRAVLEAMNAGAIIPGFAGGGLPLPAQAGSTAGAAGGAGAQGNGVTRLRIEPSELFHAVIEERARDMAIEVTTMGIKQFMRDGLPQAVDRINKDPKRRG</sequence>
<protein>
    <submittedName>
        <fullName evidence="4">Prophage tail length tape measure protein</fullName>
    </submittedName>
</protein>
<comment type="caution">
    <text evidence="4">The sequence shown here is derived from an EMBL/GenBank/DDBJ whole genome shotgun (WGS) entry which is preliminary data.</text>
</comment>
<dbReference type="eggNOG" id="COG1511">
    <property type="taxonomic scope" value="Bacteria"/>
</dbReference>
<feature type="domain" description="Bacteriophage tail tape measure N-terminal" evidence="3">
    <location>
        <begin position="76"/>
        <end position="229"/>
    </location>
</feature>
<dbReference type="InterPro" id="IPR009628">
    <property type="entry name" value="Phage_tape_measure_N"/>
</dbReference>
<feature type="region of interest" description="Disordered" evidence="2">
    <location>
        <begin position="575"/>
        <end position="595"/>
    </location>
</feature>
<evidence type="ECO:0000313" key="4">
    <source>
        <dbReference type="EMBL" id="KGM86768.1"/>
    </source>
</evidence>
<dbReference type="RefSeq" id="WP_037268719.1">
    <property type="nucleotide sequence ID" value="NZ_KN293975.1"/>
</dbReference>
<reference evidence="4 5" key="1">
    <citation type="submission" date="2013-01" db="EMBL/GenBank/DDBJ databases">
        <authorList>
            <person name="Fiebig A."/>
            <person name="Goeker M."/>
            <person name="Klenk H.-P.P."/>
        </authorList>
    </citation>
    <scope>NUCLEOTIDE SEQUENCE [LARGE SCALE GENOMIC DNA]</scope>
    <source>
        <strain evidence="4 5">DSM 17069</strain>
    </source>
</reference>
<evidence type="ECO:0000259" key="3">
    <source>
        <dbReference type="Pfam" id="PF06791"/>
    </source>
</evidence>
<accession>A0A0A0HKU4</accession>
<gene>
    <name evidence="4" type="ORF">rosmuc_03061</name>
</gene>
<organism evidence="4 5">
    <name type="scientific">Roseovarius mucosus DSM 17069</name>
    <dbReference type="NCBI Taxonomy" id="1288298"/>
    <lineage>
        <taxon>Bacteria</taxon>
        <taxon>Pseudomonadati</taxon>
        <taxon>Pseudomonadota</taxon>
        <taxon>Alphaproteobacteria</taxon>
        <taxon>Rhodobacterales</taxon>
        <taxon>Roseobacteraceae</taxon>
        <taxon>Roseovarius</taxon>
    </lineage>
</organism>
<evidence type="ECO:0000313" key="5">
    <source>
        <dbReference type="Proteomes" id="UP000030021"/>
    </source>
</evidence>
<evidence type="ECO:0000256" key="1">
    <source>
        <dbReference type="SAM" id="Coils"/>
    </source>
</evidence>
<dbReference type="AlphaFoldDB" id="A0A0A0HKU4"/>
<dbReference type="OrthoDB" id="7710249at2"/>
<evidence type="ECO:0000256" key="2">
    <source>
        <dbReference type="SAM" id="MobiDB-lite"/>
    </source>
</evidence>
<name>A0A0A0HKU4_9RHOB</name>
<feature type="compositionally biased region" description="Low complexity" evidence="2">
    <location>
        <begin position="575"/>
        <end position="592"/>
    </location>
</feature>
<dbReference type="PATRIC" id="fig|1288298.3.peg.3073"/>
<feature type="coiled-coil region" evidence="1">
    <location>
        <begin position="180"/>
        <end position="236"/>
    </location>
</feature>
<proteinExistence type="predicted"/>
<dbReference type="Pfam" id="PF06791">
    <property type="entry name" value="TMP_2"/>
    <property type="match status" value="1"/>
</dbReference>
<keyword evidence="1" id="KW-0175">Coiled coil</keyword>